<sequence length="73" mass="7734">MRVKPAPGRAMRWPGTLRLLKYSGEDVPETAFWLRAQAKGDVVEAKDDVAEVGASSAGDEPVPGRALVAGAKE</sequence>
<protein>
    <recommendedName>
        <fullName evidence="4">DUF2635 domain-containing protein</fullName>
    </recommendedName>
</protein>
<comment type="caution">
    <text evidence="2">The sequence shown here is derived from an EMBL/GenBank/DDBJ whole genome shotgun (WGS) entry which is preliminary data.</text>
</comment>
<name>A0ABQ1M3J2_9PROT</name>
<feature type="region of interest" description="Disordered" evidence="1">
    <location>
        <begin position="52"/>
        <end position="73"/>
    </location>
</feature>
<dbReference type="Proteomes" id="UP000637769">
    <property type="component" value="Unassembled WGS sequence"/>
</dbReference>
<keyword evidence="3" id="KW-1185">Reference proteome</keyword>
<evidence type="ECO:0008006" key="4">
    <source>
        <dbReference type="Google" id="ProtNLM"/>
    </source>
</evidence>
<evidence type="ECO:0000313" key="2">
    <source>
        <dbReference type="EMBL" id="GGC34185.1"/>
    </source>
</evidence>
<evidence type="ECO:0000256" key="1">
    <source>
        <dbReference type="SAM" id="MobiDB-lite"/>
    </source>
</evidence>
<evidence type="ECO:0000313" key="3">
    <source>
        <dbReference type="Proteomes" id="UP000637769"/>
    </source>
</evidence>
<dbReference type="InterPro" id="IPR024400">
    <property type="entry name" value="DUF2635"/>
</dbReference>
<gene>
    <name evidence="2" type="ORF">GCM10007207_19650</name>
</gene>
<organism evidence="2 3">
    <name type="scientific">Asaia siamensis</name>
    <dbReference type="NCBI Taxonomy" id="110479"/>
    <lineage>
        <taxon>Bacteria</taxon>
        <taxon>Pseudomonadati</taxon>
        <taxon>Pseudomonadota</taxon>
        <taxon>Alphaproteobacteria</taxon>
        <taxon>Acetobacterales</taxon>
        <taxon>Acetobacteraceae</taxon>
        <taxon>Asaia</taxon>
    </lineage>
</organism>
<accession>A0ABQ1M3J2</accession>
<dbReference type="Pfam" id="PF10948">
    <property type="entry name" value="DUF2635"/>
    <property type="match status" value="1"/>
</dbReference>
<dbReference type="RefSeq" id="WP_188426614.1">
    <property type="nucleotide sequence ID" value="NZ_BMCH01000005.1"/>
</dbReference>
<dbReference type="EMBL" id="BMCH01000005">
    <property type="protein sequence ID" value="GGC34185.1"/>
    <property type="molecule type" value="Genomic_DNA"/>
</dbReference>
<proteinExistence type="predicted"/>
<reference evidence="3" key="1">
    <citation type="journal article" date="2019" name="Int. J. Syst. Evol. Microbiol.">
        <title>The Global Catalogue of Microorganisms (GCM) 10K type strain sequencing project: providing services to taxonomists for standard genome sequencing and annotation.</title>
        <authorList>
            <consortium name="The Broad Institute Genomics Platform"/>
            <consortium name="The Broad Institute Genome Sequencing Center for Infectious Disease"/>
            <person name="Wu L."/>
            <person name="Ma J."/>
        </authorList>
    </citation>
    <scope>NUCLEOTIDE SEQUENCE [LARGE SCALE GENOMIC DNA]</scope>
    <source>
        <strain evidence="3">CCM 7132</strain>
    </source>
</reference>